<sequence>MHQPKTDRSLVPPKNGTGSNRREFLRTAVNLTVSAALFVGPGRAFAASLVSASDPVKNFITVSQAITEHKQIDSGLAARFYEAFARSDRQFTARVTRLAQLLTAGDSAQQLMDKATQAGLKDFLYQIVTAWYTGTVGSDYHGTLVAYKQALMYAPVSDGLVVPTYCGNGPIWWTAPVPDENDGLIASL</sequence>
<evidence type="ECO:0000256" key="1">
    <source>
        <dbReference type="SAM" id="MobiDB-lite"/>
    </source>
</evidence>
<protein>
    <submittedName>
        <fullName evidence="2">Dehydrogenase subunit III</fullName>
    </submittedName>
</protein>
<dbReference type="KEGG" id="ebi:EbC_39160"/>
<dbReference type="InterPro" id="IPR006311">
    <property type="entry name" value="TAT_signal"/>
</dbReference>
<dbReference type="eggNOG" id="ENOG502ZAJI">
    <property type="taxonomic scope" value="Bacteria"/>
</dbReference>
<gene>
    <name evidence="2" type="ordered locus">EbC_39160</name>
</gene>
<dbReference type="EMBL" id="FP236843">
    <property type="protein sequence ID" value="CAX61447.1"/>
    <property type="molecule type" value="Genomic_DNA"/>
</dbReference>
<organism evidence="3">
    <name type="scientific">Erwinia billingiae (strain Eb661)</name>
    <dbReference type="NCBI Taxonomy" id="634500"/>
    <lineage>
        <taxon>Bacteria</taxon>
        <taxon>Pseudomonadati</taxon>
        <taxon>Pseudomonadota</taxon>
        <taxon>Gammaproteobacteria</taxon>
        <taxon>Enterobacterales</taxon>
        <taxon>Erwiniaceae</taxon>
        <taxon>Erwinia</taxon>
    </lineage>
</organism>
<dbReference type="InterPro" id="IPR024651">
    <property type="entry name" value="FAD-SLDH_ssu"/>
</dbReference>
<evidence type="ECO:0000313" key="2">
    <source>
        <dbReference type="EMBL" id="CAX61447.1"/>
    </source>
</evidence>
<dbReference type="Pfam" id="PF12318">
    <property type="entry name" value="FAD-SLDH"/>
    <property type="match status" value="1"/>
</dbReference>
<dbReference type="GeneID" id="90513859"/>
<dbReference type="HOGENOM" id="CLU_098949_1_1_6"/>
<feature type="region of interest" description="Disordered" evidence="1">
    <location>
        <begin position="1"/>
        <end position="21"/>
    </location>
</feature>
<keyword evidence="3" id="KW-1185">Reference proteome</keyword>
<evidence type="ECO:0000313" key="3">
    <source>
        <dbReference type="Proteomes" id="UP000008793"/>
    </source>
</evidence>
<dbReference type="PROSITE" id="PS51318">
    <property type="entry name" value="TAT"/>
    <property type="match status" value="1"/>
</dbReference>
<name>D8MX90_ERWBE</name>
<reference evidence="2 3" key="1">
    <citation type="journal article" date="2010" name="BMC Genomics">
        <title>Genome comparison of the epiphytic bacteria Erwinia billingiae and E. tasmaniensis with the pear pathogen E. pyrifoliae.</title>
        <authorList>
            <person name="Kube M."/>
            <person name="Migdoll A.M."/>
            <person name="Gehring I."/>
            <person name="Heitmann K."/>
            <person name="Mayer Y."/>
            <person name="Kuhl H."/>
            <person name="Knaust F."/>
            <person name="Geider K."/>
            <person name="Reinhardt R."/>
        </authorList>
    </citation>
    <scope>NUCLEOTIDE SEQUENCE [LARGE SCALE GENOMIC DNA]</scope>
    <source>
        <strain evidence="2 3">Eb661</strain>
    </source>
</reference>
<proteinExistence type="predicted"/>
<dbReference type="AlphaFoldDB" id="D8MX90"/>
<accession>D8MX90</accession>
<dbReference type="RefSeq" id="WP_013203930.1">
    <property type="nucleotide sequence ID" value="NC_014306.1"/>
</dbReference>
<dbReference type="STRING" id="634500.EbC_39160"/>
<dbReference type="Proteomes" id="UP000008793">
    <property type="component" value="Chromosome"/>
</dbReference>